<proteinExistence type="predicted"/>
<dbReference type="Proteomes" id="UP000799424">
    <property type="component" value="Unassembled WGS sequence"/>
</dbReference>
<evidence type="ECO:0000259" key="1">
    <source>
        <dbReference type="PROSITE" id="PS51186"/>
    </source>
</evidence>
<gene>
    <name evidence="2" type="ORF">CC86DRAFT_340879</name>
</gene>
<sequence length="222" mass="25496">MPPSYPFASARLTYRSIRAADTAIFNAINADTHGFINSNMANIHLPSDTDASDFMKHCAEKCLLGAVIWLPHAEGINNEEIKELKQKSTYGEAMVEEYGVAIGEIHLSRLAPDSVHHRFTEIGLDVLPEYQGKGYGGEAITWALDYAFRRAGLHRVRIRAFEYNAGAVRLYERLGFRHEGREREGIWHEGRWWDGIEMSMLEDEWREIQKEKDEEKARNEEV</sequence>
<organism evidence="2 3">
    <name type="scientific">Ophiobolus disseminans</name>
    <dbReference type="NCBI Taxonomy" id="1469910"/>
    <lineage>
        <taxon>Eukaryota</taxon>
        <taxon>Fungi</taxon>
        <taxon>Dikarya</taxon>
        <taxon>Ascomycota</taxon>
        <taxon>Pezizomycotina</taxon>
        <taxon>Dothideomycetes</taxon>
        <taxon>Pleosporomycetidae</taxon>
        <taxon>Pleosporales</taxon>
        <taxon>Pleosporineae</taxon>
        <taxon>Phaeosphaeriaceae</taxon>
        <taxon>Ophiobolus</taxon>
    </lineage>
</organism>
<name>A0A6A7AII7_9PLEO</name>
<evidence type="ECO:0000313" key="2">
    <source>
        <dbReference type="EMBL" id="KAF2832405.1"/>
    </source>
</evidence>
<dbReference type="SUPFAM" id="SSF55729">
    <property type="entry name" value="Acyl-CoA N-acyltransferases (Nat)"/>
    <property type="match status" value="1"/>
</dbReference>
<dbReference type="PROSITE" id="PS51186">
    <property type="entry name" value="GNAT"/>
    <property type="match status" value="1"/>
</dbReference>
<dbReference type="Gene3D" id="3.40.630.30">
    <property type="match status" value="1"/>
</dbReference>
<evidence type="ECO:0000313" key="3">
    <source>
        <dbReference type="Proteomes" id="UP000799424"/>
    </source>
</evidence>
<dbReference type="EMBL" id="MU006217">
    <property type="protein sequence ID" value="KAF2832405.1"/>
    <property type="molecule type" value="Genomic_DNA"/>
</dbReference>
<keyword evidence="3" id="KW-1185">Reference proteome</keyword>
<protein>
    <submittedName>
        <fullName evidence="2">Acetyltransferase</fullName>
    </submittedName>
</protein>
<dbReference type="GO" id="GO:0016747">
    <property type="term" value="F:acyltransferase activity, transferring groups other than amino-acyl groups"/>
    <property type="evidence" value="ECO:0007669"/>
    <property type="project" value="InterPro"/>
</dbReference>
<reference evidence="2" key="1">
    <citation type="journal article" date="2020" name="Stud. Mycol.">
        <title>101 Dothideomycetes genomes: a test case for predicting lifestyles and emergence of pathogens.</title>
        <authorList>
            <person name="Haridas S."/>
            <person name="Albert R."/>
            <person name="Binder M."/>
            <person name="Bloem J."/>
            <person name="Labutti K."/>
            <person name="Salamov A."/>
            <person name="Andreopoulos B."/>
            <person name="Baker S."/>
            <person name="Barry K."/>
            <person name="Bills G."/>
            <person name="Bluhm B."/>
            <person name="Cannon C."/>
            <person name="Castanera R."/>
            <person name="Culley D."/>
            <person name="Daum C."/>
            <person name="Ezra D."/>
            <person name="Gonzalez J."/>
            <person name="Henrissat B."/>
            <person name="Kuo A."/>
            <person name="Liang C."/>
            <person name="Lipzen A."/>
            <person name="Lutzoni F."/>
            <person name="Magnuson J."/>
            <person name="Mondo S."/>
            <person name="Nolan M."/>
            <person name="Ohm R."/>
            <person name="Pangilinan J."/>
            <person name="Park H.-J."/>
            <person name="Ramirez L."/>
            <person name="Alfaro M."/>
            <person name="Sun H."/>
            <person name="Tritt A."/>
            <person name="Yoshinaga Y."/>
            <person name="Zwiers L.-H."/>
            <person name="Turgeon B."/>
            <person name="Goodwin S."/>
            <person name="Spatafora J."/>
            <person name="Crous P."/>
            <person name="Grigoriev I."/>
        </authorList>
    </citation>
    <scope>NUCLEOTIDE SEQUENCE</scope>
    <source>
        <strain evidence="2">CBS 113818</strain>
    </source>
</reference>
<dbReference type="PANTHER" id="PTHR43415:SF3">
    <property type="entry name" value="GNAT-FAMILY ACETYLTRANSFERASE"/>
    <property type="match status" value="1"/>
</dbReference>
<accession>A0A6A7AII7</accession>
<dbReference type="Pfam" id="PF13302">
    <property type="entry name" value="Acetyltransf_3"/>
    <property type="match status" value="1"/>
</dbReference>
<dbReference type="InterPro" id="IPR000182">
    <property type="entry name" value="GNAT_dom"/>
</dbReference>
<dbReference type="PANTHER" id="PTHR43415">
    <property type="entry name" value="SPERMIDINE N(1)-ACETYLTRANSFERASE"/>
    <property type="match status" value="1"/>
</dbReference>
<dbReference type="CDD" id="cd04301">
    <property type="entry name" value="NAT_SF"/>
    <property type="match status" value="1"/>
</dbReference>
<dbReference type="InterPro" id="IPR016181">
    <property type="entry name" value="Acyl_CoA_acyltransferase"/>
</dbReference>
<dbReference type="OrthoDB" id="64477at2759"/>
<feature type="domain" description="N-acetyltransferase" evidence="1">
    <location>
        <begin position="12"/>
        <end position="203"/>
    </location>
</feature>
<keyword evidence="2" id="KW-0808">Transferase</keyword>
<dbReference type="AlphaFoldDB" id="A0A6A7AII7"/>